<dbReference type="KEGG" id="otd:J1M35_05295"/>
<name>A0A975CH30_9BURK</name>
<dbReference type="InterPro" id="IPR019600">
    <property type="entry name" value="Hemin_uptake_protein_HemP"/>
</dbReference>
<organism evidence="2 3">
    <name type="scientific">Ottowia testudinis</name>
    <dbReference type="NCBI Taxonomy" id="2816950"/>
    <lineage>
        <taxon>Bacteria</taxon>
        <taxon>Pseudomonadati</taxon>
        <taxon>Pseudomonadota</taxon>
        <taxon>Betaproteobacteria</taxon>
        <taxon>Burkholderiales</taxon>
        <taxon>Comamonadaceae</taxon>
        <taxon>Ottowia</taxon>
    </lineage>
</organism>
<protein>
    <submittedName>
        <fullName evidence="2">Hemin uptake protein HemP</fullName>
    </submittedName>
</protein>
<evidence type="ECO:0000256" key="1">
    <source>
        <dbReference type="SAM" id="MobiDB-lite"/>
    </source>
</evidence>
<dbReference type="Proteomes" id="UP000663903">
    <property type="component" value="Chromosome"/>
</dbReference>
<dbReference type="EMBL" id="CP071796">
    <property type="protein sequence ID" value="QTD46313.1"/>
    <property type="molecule type" value="Genomic_DNA"/>
</dbReference>
<feature type="region of interest" description="Disordered" evidence="1">
    <location>
        <begin position="1"/>
        <end position="28"/>
    </location>
</feature>
<dbReference type="Pfam" id="PF10636">
    <property type="entry name" value="hemP"/>
    <property type="match status" value="1"/>
</dbReference>
<dbReference type="AlphaFoldDB" id="A0A975CH30"/>
<dbReference type="Gene3D" id="2.10.70.10">
    <property type="entry name" value="Complement Module, domain 1"/>
    <property type="match status" value="1"/>
</dbReference>
<evidence type="ECO:0000313" key="2">
    <source>
        <dbReference type="EMBL" id="QTD46313.1"/>
    </source>
</evidence>
<accession>A0A975CH30</accession>
<proteinExistence type="predicted"/>
<keyword evidence="3" id="KW-1185">Reference proteome</keyword>
<evidence type="ECO:0000313" key="3">
    <source>
        <dbReference type="Proteomes" id="UP000663903"/>
    </source>
</evidence>
<sequence length="62" mass="6793">MTPPRIDVSPAPETLLRMPPAQPPAPLPSAQLLQGRKAIEISHNGAVYRLQQTRQGKLILTK</sequence>
<reference evidence="2" key="1">
    <citation type="submission" date="2021-03" db="EMBL/GenBank/DDBJ databases">
        <title>Ottowia sp. 27C isolated from the cloaca of a Giant Asian pond turtle (Heosemys grandis).</title>
        <authorList>
            <person name="Spergser J."/>
            <person name="Busse H.-J."/>
        </authorList>
    </citation>
    <scope>NUCLEOTIDE SEQUENCE</scope>
    <source>
        <strain evidence="2">27C</strain>
    </source>
</reference>
<gene>
    <name evidence="2" type="ORF">J1M35_05295</name>
</gene>